<reference evidence="2" key="1">
    <citation type="submission" date="2020-11" db="EMBL/GenBank/DDBJ databases">
        <authorList>
            <person name="Tran Van P."/>
        </authorList>
    </citation>
    <scope>NUCLEOTIDE SEQUENCE</scope>
</reference>
<accession>A0A7R8WR41</accession>
<evidence type="ECO:0000313" key="2">
    <source>
        <dbReference type="EMBL" id="CAD7236584.1"/>
    </source>
</evidence>
<sequence length="149" mass="16222">MDLLVLFIIASTLSMGIVPSTGLETEDRHLIAVLCRYFPWLRCCRYGVLGRACHYATDCRVFLGNTVCSGGRCRCASGFEQINGKCVLSELILRKLKILLFSEQRKTIGDPCTTDLECSASILNGVCSTATSLCACSDGKVEYNTTTCA</sequence>
<evidence type="ECO:0000259" key="1">
    <source>
        <dbReference type="Pfam" id="PF01683"/>
    </source>
</evidence>
<feature type="domain" description="EB" evidence="1">
    <location>
        <begin position="42"/>
        <end position="86"/>
    </location>
</feature>
<name>A0A7R8WR41_9CRUS</name>
<dbReference type="OrthoDB" id="504708at2759"/>
<dbReference type="Pfam" id="PF01683">
    <property type="entry name" value="EB"/>
    <property type="match status" value="1"/>
</dbReference>
<dbReference type="AlphaFoldDB" id="A0A7R8WR41"/>
<dbReference type="EMBL" id="OB680155">
    <property type="protein sequence ID" value="CAD7236584.1"/>
    <property type="molecule type" value="Genomic_DNA"/>
</dbReference>
<gene>
    <name evidence="2" type="ORF">CTOB1V02_LOCUS14399</name>
</gene>
<organism evidence="2">
    <name type="scientific">Cyprideis torosa</name>
    <dbReference type="NCBI Taxonomy" id="163714"/>
    <lineage>
        <taxon>Eukaryota</taxon>
        <taxon>Metazoa</taxon>
        <taxon>Ecdysozoa</taxon>
        <taxon>Arthropoda</taxon>
        <taxon>Crustacea</taxon>
        <taxon>Oligostraca</taxon>
        <taxon>Ostracoda</taxon>
        <taxon>Podocopa</taxon>
        <taxon>Podocopida</taxon>
        <taxon>Cytherocopina</taxon>
        <taxon>Cytheroidea</taxon>
        <taxon>Cytherideidae</taxon>
        <taxon>Cyprideis</taxon>
    </lineage>
</organism>
<protein>
    <recommendedName>
        <fullName evidence="1">EB domain-containing protein</fullName>
    </recommendedName>
</protein>
<dbReference type="InterPro" id="IPR006149">
    <property type="entry name" value="EB_dom"/>
</dbReference>
<feature type="non-terminal residue" evidence="2">
    <location>
        <position position="149"/>
    </location>
</feature>
<proteinExistence type="predicted"/>